<evidence type="ECO:0008006" key="3">
    <source>
        <dbReference type="Google" id="ProtNLM"/>
    </source>
</evidence>
<accession>A0ABM8YAN3</accession>
<comment type="caution">
    <text evidence="1">The sequence shown here is derived from an EMBL/GenBank/DDBJ whole genome shotgun (WGS) entry which is preliminary data.</text>
</comment>
<evidence type="ECO:0000313" key="1">
    <source>
        <dbReference type="EMBL" id="CAG9612827.1"/>
    </source>
</evidence>
<gene>
    <name evidence="1" type="ORF">BACCIP111899_02005</name>
</gene>
<dbReference type="Proteomes" id="UP000789423">
    <property type="component" value="Unassembled WGS sequence"/>
</dbReference>
<proteinExistence type="predicted"/>
<evidence type="ECO:0000313" key="2">
    <source>
        <dbReference type="Proteomes" id="UP000789423"/>
    </source>
</evidence>
<organism evidence="1 2">
    <name type="scientific">Bacillus rhizoplanae</name>
    <dbReference type="NCBI Taxonomy" id="2880966"/>
    <lineage>
        <taxon>Bacteria</taxon>
        <taxon>Bacillati</taxon>
        <taxon>Bacillota</taxon>
        <taxon>Bacilli</taxon>
        <taxon>Bacillales</taxon>
        <taxon>Bacillaceae</taxon>
        <taxon>Bacillus</taxon>
    </lineage>
</organism>
<sequence length="212" mass="24965">MKLADIKRNYHAIFSLGADCYVGFWLNQFKLRPFSGFLDWVRSPSLKDVNRLLNNRFINFLELQNLTFVCYTPEGGHNLIFRDNLYNIDFVHDFLATVNTPTSFPQYTEIKEKYNRRIQRFLNCTETSEWILFVRSGGTYEEVAELEKTLSSMVKHNFQILLILDGDTEEIKELDWGLEHTCVVQFKMYPVRDYIHNKDACTMLFNGITLTS</sequence>
<dbReference type="RefSeq" id="WP_230574949.1">
    <property type="nucleotide sequence ID" value="NZ_CAKJTI010000008.1"/>
</dbReference>
<dbReference type="InterPro" id="IPR014903">
    <property type="entry name" value="DUF1796"/>
</dbReference>
<dbReference type="Pfam" id="PF08795">
    <property type="entry name" value="DUF1796"/>
    <property type="match status" value="1"/>
</dbReference>
<protein>
    <recommendedName>
        <fullName evidence="3">Papain-like cysteine peptidase</fullName>
    </recommendedName>
</protein>
<keyword evidence="2" id="KW-1185">Reference proteome</keyword>
<name>A0ABM8YAN3_9BACI</name>
<reference evidence="1 2" key="1">
    <citation type="submission" date="2021-10" db="EMBL/GenBank/DDBJ databases">
        <authorList>
            <person name="Criscuolo A."/>
        </authorList>
    </citation>
    <scope>NUCLEOTIDE SEQUENCE [LARGE SCALE GENOMIC DNA]</scope>
    <source>
        <strain evidence="2">CIP 111899</strain>
    </source>
</reference>
<dbReference type="EMBL" id="CAKJTI010000008">
    <property type="protein sequence ID" value="CAG9612827.1"/>
    <property type="molecule type" value="Genomic_DNA"/>
</dbReference>